<evidence type="ECO:0000256" key="3">
    <source>
        <dbReference type="RuleBase" id="RU365086"/>
    </source>
</evidence>
<dbReference type="OrthoDB" id="10039976at2759"/>
<keyword evidence="2 3" id="KW-0012">Acyltransferase</keyword>
<dbReference type="PANTHER" id="PTHR13355">
    <property type="entry name" value="GLUCOSAMINE 6-PHOSPHATE N-ACETYLTRANSFERASE"/>
    <property type="match status" value="1"/>
</dbReference>
<dbReference type="EMBL" id="KZ819195">
    <property type="protein sequence ID" value="PWY99409.1"/>
    <property type="molecule type" value="Genomic_DNA"/>
</dbReference>
<keyword evidence="1 3" id="KW-0808">Transferase</keyword>
<dbReference type="Proteomes" id="UP000246740">
    <property type="component" value="Unassembled WGS sequence"/>
</dbReference>
<proteinExistence type="inferred from homology"/>
<dbReference type="InterPro" id="IPR039143">
    <property type="entry name" value="GNPNAT1-like"/>
</dbReference>
<comment type="similarity">
    <text evidence="3">Belongs to the acetyltransferase family. GNA1 subfamily.</text>
</comment>
<dbReference type="GO" id="GO:0004343">
    <property type="term" value="F:glucosamine 6-phosphate N-acetyltransferase activity"/>
    <property type="evidence" value="ECO:0007669"/>
    <property type="project" value="UniProtKB-UniRule"/>
</dbReference>
<dbReference type="InParanoid" id="A0A317XNH4"/>
<accession>A0A317XNH4</accession>
<dbReference type="Pfam" id="PF00583">
    <property type="entry name" value="Acetyltransf_1"/>
    <property type="match status" value="1"/>
</dbReference>
<evidence type="ECO:0000313" key="6">
    <source>
        <dbReference type="Proteomes" id="UP000246740"/>
    </source>
</evidence>
<name>A0A317XNH4_9BASI</name>
<dbReference type="PROSITE" id="PS51186">
    <property type="entry name" value="GNAT"/>
    <property type="match status" value="1"/>
</dbReference>
<dbReference type="FunCoup" id="A0A317XNH4">
    <property type="interactions" value="127"/>
</dbReference>
<reference evidence="5 6" key="1">
    <citation type="journal article" date="2018" name="Mol. Biol. Evol.">
        <title>Broad Genomic Sampling Reveals a Smut Pathogenic Ancestry of the Fungal Clade Ustilaginomycotina.</title>
        <authorList>
            <person name="Kijpornyongpan T."/>
            <person name="Mondo S.J."/>
            <person name="Barry K."/>
            <person name="Sandor L."/>
            <person name="Lee J."/>
            <person name="Lipzen A."/>
            <person name="Pangilinan J."/>
            <person name="LaButti K."/>
            <person name="Hainaut M."/>
            <person name="Henrissat B."/>
            <person name="Grigoriev I.V."/>
            <person name="Spatafora J.W."/>
            <person name="Aime M.C."/>
        </authorList>
    </citation>
    <scope>NUCLEOTIDE SEQUENCE [LARGE SCALE GENOMIC DNA]</scope>
    <source>
        <strain evidence="5 6">MCA 3645</strain>
    </source>
</reference>
<dbReference type="CDD" id="cd04301">
    <property type="entry name" value="NAT_SF"/>
    <property type="match status" value="1"/>
</dbReference>
<gene>
    <name evidence="5" type="ORF">BCV70DRAFT_200978</name>
</gene>
<comment type="pathway">
    <text evidence="3">Nucleotide-sugar biosynthesis; UDP-N-acetyl-alpha-D-glucosamine biosynthesis; N-acetyl-alpha-D-glucosamine 1-phosphate from alpha-D-glucosamine 6-phosphate (route I): step 1/2.</text>
</comment>
<feature type="domain" description="N-acetyltransferase" evidence="4">
    <location>
        <begin position="65"/>
        <end position="209"/>
    </location>
</feature>
<evidence type="ECO:0000259" key="4">
    <source>
        <dbReference type="PROSITE" id="PS51186"/>
    </source>
</evidence>
<dbReference type="InterPro" id="IPR000182">
    <property type="entry name" value="GNAT_dom"/>
</dbReference>
<dbReference type="Gene3D" id="3.40.630.30">
    <property type="match status" value="1"/>
</dbReference>
<sequence>MTTKIITPAPPTAPHIPFQLQPPTDSRASTMTASTYTLTPESDLQLAFDPALIPQEIKDQLPQEITVRPLASDDYNRGHLRVLADLTKAPDTGLQAWQKQFALQQSISNTYYPIVFLDKHTDQIVACGTVFVELKFLRNNGIVGHIEDIVVHKDGQGKGLGKRIIEVLTAVAKARGCYKVILDCSPHNVAFYEKCGYHNAGTEMAIYFI</sequence>
<evidence type="ECO:0000256" key="1">
    <source>
        <dbReference type="ARBA" id="ARBA00022679"/>
    </source>
</evidence>
<evidence type="ECO:0000313" key="5">
    <source>
        <dbReference type="EMBL" id="PWY99409.1"/>
    </source>
</evidence>
<dbReference type="EC" id="2.3.1.4" evidence="3"/>
<evidence type="ECO:0000256" key="2">
    <source>
        <dbReference type="ARBA" id="ARBA00023315"/>
    </source>
</evidence>
<dbReference type="PANTHER" id="PTHR13355:SF11">
    <property type="entry name" value="GLUCOSAMINE 6-PHOSPHATE N-ACETYLTRANSFERASE"/>
    <property type="match status" value="1"/>
</dbReference>
<dbReference type="InterPro" id="IPR016181">
    <property type="entry name" value="Acyl_CoA_acyltransferase"/>
</dbReference>
<dbReference type="GO" id="GO:0006048">
    <property type="term" value="P:UDP-N-acetylglucosamine biosynthetic process"/>
    <property type="evidence" value="ECO:0007669"/>
    <property type="project" value="UniProtKB-UniRule"/>
</dbReference>
<comment type="catalytic activity">
    <reaction evidence="3">
        <text>D-glucosamine 6-phosphate + acetyl-CoA = N-acetyl-D-glucosamine 6-phosphate + CoA + H(+)</text>
        <dbReference type="Rhea" id="RHEA:10292"/>
        <dbReference type="ChEBI" id="CHEBI:15378"/>
        <dbReference type="ChEBI" id="CHEBI:57287"/>
        <dbReference type="ChEBI" id="CHEBI:57288"/>
        <dbReference type="ChEBI" id="CHEBI:57513"/>
        <dbReference type="ChEBI" id="CHEBI:58725"/>
        <dbReference type="EC" id="2.3.1.4"/>
    </reaction>
</comment>
<dbReference type="UniPathway" id="UPA00113">
    <property type="reaction ID" value="UER00529"/>
</dbReference>
<dbReference type="STRING" id="1882483.A0A317XNH4"/>
<protein>
    <recommendedName>
        <fullName evidence="3">Glucosamine 6-phosphate N-acetyltransferase</fullName>
        <ecNumber evidence="3">2.3.1.4</ecNumber>
    </recommendedName>
</protein>
<dbReference type="FunFam" id="3.40.630.30:FF:000043">
    <property type="entry name" value="Glucosamine 6-phosphate N-acetyltransferase"/>
    <property type="match status" value="1"/>
</dbReference>
<dbReference type="AlphaFoldDB" id="A0A317XNH4"/>
<keyword evidence="6" id="KW-1185">Reference proteome</keyword>
<organism evidence="5 6">
    <name type="scientific">Testicularia cyperi</name>
    <dbReference type="NCBI Taxonomy" id="1882483"/>
    <lineage>
        <taxon>Eukaryota</taxon>
        <taxon>Fungi</taxon>
        <taxon>Dikarya</taxon>
        <taxon>Basidiomycota</taxon>
        <taxon>Ustilaginomycotina</taxon>
        <taxon>Ustilaginomycetes</taxon>
        <taxon>Ustilaginales</taxon>
        <taxon>Anthracoideaceae</taxon>
        <taxon>Testicularia</taxon>
    </lineage>
</organism>
<dbReference type="SUPFAM" id="SSF55729">
    <property type="entry name" value="Acyl-CoA N-acyltransferases (Nat)"/>
    <property type="match status" value="1"/>
</dbReference>